<reference evidence="2 3" key="1">
    <citation type="submission" date="2019-02" db="EMBL/GenBank/DDBJ databases">
        <title>Kribbella capetownensis sp. nov. and Kribbella speibonae sp. nov., isolated from soil.</title>
        <authorList>
            <person name="Curtis S.M."/>
            <person name="Norton I."/>
            <person name="Everest G.J."/>
            <person name="Meyers P.R."/>
        </authorList>
    </citation>
    <scope>NUCLEOTIDE SEQUENCE [LARGE SCALE GENOMIC DNA]</scope>
    <source>
        <strain evidence="2 3">KCTC 29219</strain>
    </source>
</reference>
<dbReference type="GO" id="GO:0000150">
    <property type="term" value="F:DNA strand exchange activity"/>
    <property type="evidence" value="ECO:0007669"/>
    <property type="project" value="InterPro"/>
</dbReference>
<dbReference type="PROSITE" id="PS51737">
    <property type="entry name" value="RECOMBINASE_DNA_BIND"/>
    <property type="match status" value="1"/>
</dbReference>
<dbReference type="GO" id="GO:0003677">
    <property type="term" value="F:DNA binding"/>
    <property type="evidence" value="ECO:0007669"/>
    <property type="project" value="InterPro"/>
</dbReference>
<dbReference type="AlphaFoldDB" id="A0A4R0HC04"/>
<gene>
    <name evidence="2" type="ORF">E0H45_17385</name>
</gene>
<dbReference type="Gene3D" id="3.90.1750.20">
    <property type="entry name" value="Putative Large Serine Recombinase, Chain B, Domain 2"/>
    <property type="match status" value="1"/>
</dbReference>
<evidence type="ECO:0000313" key="3">
    <source>
        <dbReference type="Proteomes" id="UP000292346"/>
    </source>
</evidence>
<feature type="domain" description="Recombinase" evidence="1">
    <location>
        <begin position="59"/>
        <end position="220"/>
    </location>
</feature>
<name>A0A4R0HC04_9ACTN</name>
<accession>A0A4R0HC04</accession>
<proteinExistence type="predicted"/>
<dbReference type="OrthoDB" id="4500247at2"/>
<evidence type="ECO:0000313" key="2">
    <source>
        <dbReference type="EMBL" id="TCC07733.1"/>
    </source>
</evidence>
<comment type="caution">
    <text evidence="2">The sequence shown here is derived from an EMBL/GenBank/DDBJ whole genome shotgun (WGS) entry which is preliminary data.</text>
</comment>
<keyword evidence="3" id="KW-1185">Reference proteome</keyword>
<evidence type="ECO:0000259" key="1">
    <source>
        <dbReference type="PROSITE" id="PS51737"/>
    </source>
</evidence>
<dbReference type="Pfam" id="PF07508">
    <property type="entry name" value="Recombinase"/>
    <property type="match status" value="1"/>
</dbReference>
<dbReference type="InterPro" id="IPR050639">
    <property type="entry name" value="SSR_resolvase"/>
</dbReference>
<organism evidence="2 3">
    <name type="scientific">Kribbella soli</name>
    <dbReference type="NCBI Taxonomy" id="1124743"/>
    <lineage>
        <taxon>Bacteria</taxon>
        <taxon>Bacillati</taxon>
        <taxon>Actinomycetota</taxon>
        <taxon>Actinomycetes</taxon>
        <taxon>Propionibacteriales</taxon>
        <taxon>Kribbellaceae</taxon>
        <taxon>Kribbella</taxon>
    </lineage>
</organism>
<protein>
    <submittedName>
        <fullName evidence="2">Serine recombinase</fullName>
    </submittedName>
</protein>
<sequence length="235" mass="26013">MEKSDLGGRFDAENTVHDMAMTITGGLSKSERQHVQRRVRAAIAAQVLIDGKHQGGRAPYGYQVVDAGPHPNPRKAQEGYRLRVLAVDEVAAPAVERIFAIYLEGVGHKGIAQLLNAEHVPCPAAHTPHQNRRRAGDGWESSTVRAILCNPRYTGYAIYGRWQKVEELLDPDDVAAGQVVRYKRSPASRIVRSREPAHPAIVSVEDFTRVQLEMSAPGHPRCRTIRRTSICARTT</sequence>
<dbReference type="Proteomes" id="UP000292346">
    <property type="component" value="Unassembled WGS sequence"/>
</dbReference>
<dbReference type="PANTHER" id="PTHR30461">
    <property type="entry name" value="DNA-INVERTASE FROM LAMBDOID PROPHAGE"/>
    <property type="match status" value="1"/>
</dbReference>
<dbReference type="EMBL" id="SJJZ01000002">
    <property type="protein sequence ID" value="TCC07733.1"/>
    <property type="molecule type" value="Genomic_DNA"/>
</dbReference>
<dbReference type="InterPro" id="IPR011109">
    <property type="entry name" value="DNA_bind_recombinase_dom"/>
</dbReference>
<dbReference type="InterPro" id="IPR038109">
    <property type="entry name" value="DNA_bind_recomb_sf"/>
</dbReference>
<dbReference type="PANTHER" id="PTHR30461:SF23">
    <property type="entry name" value="DNA RECOMBINASE-RELATED"/>
    <property type="match status" value="1"/>
</dbReference>